<organism evidence="1 2">
    <name type="scientific">Helianthus annuus</name>
    <name type="common">Common sunflower</name>
    <dbReference type="NCBI Taxonomy" id="4232"/>
    <lineage>
        <taxon>Eukaryota</taxon>
        <taxon>Viridiplantae</taxon>
        <taxon>Streptophyta</taxon>
        <taxon>Embryophyta</taxon>
        <taxon>Tracheophyta</taxon>
        <taxon>Spermatophyta</taxon>
        <taxon>Magnoliopsida</taxon>
        <taxon>eudicotyledons</taxon>
        <taxon>Gunneridae</taxon>
        <taxon>Pentapetalae</taxon>
        <taxon>asterids</taxon>
        <taxon>campanulids</taxon>
        <taxon>Asterales</taxon>
        <taxon>Asteraceae</taxon>
        <taxon>Asteroideae</taxon>
        <taxon>Heliantheae alliance</taxon>
        <taxon>Heliantheae</taxon>
        <taxon>Helianthus</taxon>
    </lineage>
</organism>
<dbReference type="Proteomes" id="UP000215914">
    <property type="component" value="Chromosome 14"/>
</dbReference>
<dbReference type="AlphaFoldDB" id="A0A251SFA4"/>
<protein>
    <submittedName>
        <fullName evidence="1">Uncharacterized protein</fullName>
    </submittedName>
</protein>
<gene>
    <name evidence="1" type="ORF">HannXRQ_Chr14g0434321</name>
</gene>
<keyword evidence="2" id="KW-1185">Reference proteome</keyword>
<reference evidence="2" key="1">
    <citation type="journal article" date="2017" name="Nature">
        <title>The sunflower genome provides insights into oil metabolism, flowering and Asterid evolution.</title>
        <authorList>
            <person name="Badouin H."/>
            <person name="Gouzy J."/>
            <person name="Grassa C.J."/>
            <person name="Murat F."/>
            <person name="Staton S.E."/>
            <person name="Cottret L."/>
            <person name="Lelandais-Briere C."/>
            <person name="Owens G.L."/>
            <person name="Carrere S."/>
            <person name="Mayjonade B."/>
            <person name="Legrand L."/>
            <person name="Gill N."/>
            <person name="Kane N.C."/>
            <person name="Bowers J.E."/>
            <person name="Hubner S."/>
            <person name="Bellec A."/>
            <person name="Berard A."/>
            <person name="Berges H."/>
            <person name="Blanchet N."/>
            <person name="Boniface M.C."/>
            <person name="Brunel D."/>
            <person name="Catrice O."/>
            <person name="Chaidir N."/>
            <person name="Claudel C."/>
            <person name="Donnadieu C."/>
            <person name="Faraut T."/>
            <person name="Fievet G."/>
            <person name="Helmstetter N."/>
            <person name="King M."/>
            <person name="Knapp S.J."/>
            <person name="Lai Z."/>
            <person name="Le Paslier M.C."/>
            <person name="Lippi Y."/>
            <person name="Lorenzon L."/>
            <person name="Mandel J.R."/>
            <person name="Marage G."/>
            <person name="Marchand G."/>
            <person name="Marquand E."/>
            <person name="Bret-Mestries E."/>
            <person name="Morien E."/>
            <person name="Nambeesan S."/>
            <person name="Nguyen T."/>
            <person name="Pegot-Espagnet P."/>
            <person name="Pouilly N."/>
            <person name="Raftis F."/>
            <person name="Sallet E."/>
            <person name="Schiex T."/>
            <person name="Thomas J."/>
            <person name="Vandecasteele C."/>
            <person name="Vares D."/>
            <person name="Vear F."/>
            <person name="Vautrin S."/>
            <person name="Crespi M."/>
            <person name="Mangin B."/>
            <person name="Burke J.M."/>
            <person name="Salse J."/>
            <person name="Munos S."/>
            <person name="Vincourt P."/>
            <person name="Rieseberg L.H."/>
            <person name="Langlade N.B."/>
        </authorList>
    </citation>
    <scope>NUCLEOTIDE SEQUENCE [LARGE SCALE GENOMIC DNA]</scope>
    <source>
        <strain evidence="2">cv. SF193</strain>
    </source>
</reference>
<evidence type="ECO:0000313" key="1">
    <source>
        <dbReference type="EMBL" id="OTF97413.1"/>
    </source>
</evidence>
<evidence type="ECO:0000313" key="2">
    <source>
        <dbReference type="Proteomes" id="UP000215914"/>
    </source>
</evidence>
<name>A0A251SFA4_HELAN</name>
<proteinExistence type="predicted"/>
<accession>A0A251SFA4</accession>
<dbReference type="InParanoid" id="A0A251SFA4"/>
<sequence>MLWPELHLETVNNHGMFGLRQEDVDEVHLQWSTTIVAPLQSTNIISDFSIQTLLTQV</sequence>
<dbReference type="EMBL" id="CM007903">
    <property type="protein sequence ID" value="OTF97413.1"/>
    <property type="molecule type" value="Genomic_DNA"/>
</dbReference>